<evidence type="ECO:0000256" key="1">
    <source>
        <dbReference type="SAM" id="Phobius"/>
    </source>
</evidence>
<keyword evidence="1" id="KW-0472">Membrane</keyword>
<feature type="non-terminal residue" evidence="2">
    <location>
        <position position="84"/>
    </location>
</feature>
<accession>A0A0S3RFI2</accession>
<evidence type="ECO:0000313" key="2">
    <source>
        <dbReference type="EMBL" id="BAT79319.1"/>
    </source>
</evidence>
<sequence length="84" mass="9727">MQASKRMAEEAPSSSMLELLLLNFLVFPLLHSISFCHFCTFFFASSTLDTILYDNLLQLLYIFCMQLLLYRVLIQNCPWLSPLG</sequence>
<dbReference type="AlphaFoldDB" id="A0A0S3RFI2"/>
<evidence type="ECO:0000313" key="3">
    <source>
        <dbReference type="Proteomes" id="UP000291084"/>
    </source>
</evidence>
<gene>
    <name evidence="2" type="primary">Vigan.02G218300</name>
    <name evidence="2" type="ORF">VIGAN_02218300</name>
</gene>
<name>A0A0S3RFI2_PHAAN</name>
<dbReference type="Proteomes" id="UP000291084">
    <property type="component" value="Chromosome 2"/>
</dbReference>
<feature type="transmembrane region" description="Helical" evidence="1">
    <location>
        <begin position="56"/>
        <end position="74"/>
    </location>
</feature>
<proteinExistence type="predicted"/>
<protein>
    <submittedName>
        <fullName evidence="2">Uncharacterized protein</fullName>
    </submittedName>
</protein>
<dbReference type="EMBL" id="AP015035">
    <property type="protein sequence ID" value="BAT79319.1"/>
    <property type="molecule type" value="Genomic_DNA"/>
</dbReference>
<keyword evidence="1" id="KW-0812">Transmembrane</keyword>
<keyword evidence="1" id="KW-1133">Transmembrane helix</keyword>
<keyword evidence="3" id="KW-1185">Reference proteome</keyword>
<feature type="transmembrane region" description="Helical" evidence="1">
    <location>
        <begin position="20"/>
        <end position="44"/>
    </location>
</feature>
<reference evidence="2 3" key="1">
    <citation type="journal article" date="2015" name="Sci. Rep.">
        <title>The power of single molecule real-time sequencing technology in the de novo assembly of a eukaryotic genome.</title>
        <authorList>
            <person name="Sakai H."/>
            <person name="Naito K."/>
            <person name="Ogiso-Tanaka E."/>
            <person name="Takahashi Y."/>
            <person name="Iseki K."/>
            <person name="Muto C."/>
            <person name="Satou K."/>
            <person name="Teruya K."/>
            <person name="Shiroma A."/>
            <person name="Shimoji M."/>
            <person name="Hirano T."/>
            <person name="Itoh T."/>
            <person name="Kaga A."/>
            <person name="Tomooka N."/>
        </authorList>
    </citation>
    <scope>NUCLEOTIDE SEQUENCE [LARGE SCALE GENOMIC DNA]</scope>
    <source>
        <strain evidence="3">cv. Shumari</strain>
    </source>
</reference>
<organism evidence="2 3">
    <name type="scientific">Vigna angularis var. angularis</name>
    <dbReference type="NCBI Taxonomy" id="157739"/>
    <lineage>
        <taxon>Eukaryota</taxon>
        <taxon>Viridiplantae</taxon>
        <taxon>Streptophyta</taxon>
        <taxon>Embryophyta</taxon>
        <taxon>Tracheophyta</taxon>
        <taxon>Spermatophyta</taxon>
        <taxon>Magnoliopsida</taxon>
        <taxon>eudicotyledons</taxon>
        <taxon>Gunneridae</taxon>
        <taxon>Pentapetalae</taxon>
        <taxon>rosids</taxon>
        <taxon>fabids</taxon>
        <taxon>Fabales</taxon>
        <taxon>Fabaceae</taxon>
        <taxon>Papilionoideae</taxon>
        <taxon>50 kb inversion clade</taxon>
        <taxon>NPAAA clade</taxon>
        <taxon>indigoferoid/millettioid clade</taxon>
        <taxon>Phaseoleae</taxon>
        <taxon>Vigna</taxon>
    </lineage>
</organism>